<feature type="region of interest" description="Disordered" evidence="1">
    <location>
        <begin position="29"/>
        <end position="103"/>
    </location>
</feature>
<sequence length="103" mass="11247">MDVAGALLPFTQVVRPELTIHVQEVLTQADKEADGSKPRNTIPEINEPSDKDDEVNLKSVHINKSANDNGSRKYCDKSANGKNSEVRSCDVVTMKNPRKGSPA</sequence>
<organism evidence="2">
    <name type="scientific">Spodoptera frugiperda</name>
    <name type="common">Fall armyworm</name>
    <dbReference type="NCBI Taxonomy" id="7108"/>
    <lineage>
        <taxon>Eukaryota</taxon>
        <taxon>Metazoa</taxon>
        <taxon>Ecdysozoa</taxon>
        <taxon>Arthropoda</taxon>
        <taxon>Hexapoda</taxon>
        <taxon>Insecta</taxon>
        <taxon>Pterygota</taxon>
        <taxon>Neoptera</taxon>
        <taxon>Endopterygota</taxon>
        <taxon>Lepidoptera</taxon>
        <taxon>Glossata</taxon>
        <taxon>Ditrysia</taxon>
        <taxon>Noctuoidea</taxon>
        <taxon>Noctuidae</taxon>
        <taxon>Amphipyrinae</taxon>
        <taxon>Spodoptera</taxon>
    </lineage>
</organism>
<dbReference type="AlphaFoldDB" id="A0A2H1VQB2"/>
<protein>
    <submittedName>
        <fullName evidence="2">SFRICE_013475</fullName>
    </submittedName>
</protein>
<dbReference type="EMBL" id="ODYU01003788">
    <property type="protein sequence ID" value="SOQ42988.1"/>
    <property type="molecule type" value="Genomic_DNA"/>
</dbReference>
<reference evidence="2" key="1">
    <citation type="submission" date="2016-07" db="EMBL/GenBank/DDBJ databases">
        <authorList>
            <person name="Bretaudeau A."/>
        </authorList>
    </citation>
    <scope>NUCLEOTIDE SEQUENCE</scope>
    <source>
        <strain evidence="2">Rice</strain>
        <tissue evidence="2">Whole body</tissue>
    </source>
</reference>
<accession>A0A2H1VQB2</accession>
<evidence type="ECO:0000313" key="2">
    <source>
        <dbReference type="EMBL" id="SOQ42988.1"/>
    </source>
</evidence>
<name>A0A2H1VQB2_SPOFR</name>
<evidence type="ECO:0000256" key="1">
    <source>
        <dbReference type="SAM" id="MobiDB-lite"/>
    </source>
</evidence>
<proteinExistence type="predicted"/>
<gene>
    <name evidence="2" type="ORF">SFRICE_013475</name>
</gene>